<evidence type="ECO:0000313" key="3">
    <source>
        <dbReference type="Proteomes" id="UP000605992"/>
    </source>
</evidence>
<comment type="caution">
    <text evidence="2">The sequence shown here is derived from an EMBL/GenBank/DDBJ whole genome shotgun (WGS) entry which is preliminary data.</text>
</comment>
<evidence type="ECO:0000313" key="2">
    <source>
        <dbReference type="EMBL" id="GII57079.1"/>
    </source>
</evidence>
<gene>
    <name evidence="2" type="ORF">Pth03_54680</name>
</gene>
<dbReference type="Pfam" id="PF13924">
    <property type="entry name" value="Lipocalin_5"/>
    <property type="match status" value="1"/>
</dbReference>
<sequence length="148" mass="15860">MTAEELRAALIGTWRLVSYEATSVRTGEIVRPYGDAPDGLIVYTPGGHVSVQVMRSDRTPFAGSALDEGRPEELAAAALGYIAYAGPFHVPDGQTVVHDVAVSLFPNWVSGAQRRTASVDGRTLRLGPAGRGVIGATRRDDVLTWERI</sequence>
<name>A0A8J3XXU4_9ACTN</name>
<dbReference type="AlphaFoldDB" id="A0A8J3XXU4"/>
<keyword evidence="3" id="KW-1185">Reference proteome</keyword>
<dbReference type="Proteomes" id="UP000605992">
    <property type="component" value="Unassembled WGS sequence"/>
</dbReference>
<organism evidence="2 3">
    <name type="scientific">Planotetraspora thailandica</name>
    <dbReference type="NCBI Taxonomy" id="487172"/>
    <lineage>
        <taxon>Bacteria</taxon>
        <taxon>Bacillati</taxon>
        <taxon>Actinomycetota</taxon>
        <taxon>Actinomycetes</taxon>
        <taxon>Streptosporangiales</taxon>
        <taxon>Streptosporangiaceae</taxon>
        <taxon>Planotetraspora</taxon>
    </lineage>
</organism>
<accession>A0A8J3XXU4</accession>
<protein>
    <recommendedName>
        <fullName evidence="1">Lipocalin-like domain-containing protein</fullName>
    </recommendedName>
</protein>
<evidence type="ECO:0000259" key="1">
    <source>
        <dbReference type="Pfam" id="PF13924"/>
    </source>
</evidence>
<dbReference type="EMBL" id="BOOR01000045">
    <property type="protein sequence ID" value="GII57079.1"/>
    <property type="molecule type" value="Genomic_DNA"/>
</dbReference>
<proteinExistence type="predicted"/>
<dbReference type="RefSeq" id="WP_203947214.1">
    <property type="nucleotide sequence ID" value="NZ_BOOR01000045.1"/>
</dbReference>
<feature type="domain" description="Lipocalin-like" evidence="1">
    <location>
        <begin position="11"/>
        <end position="148"/>
    </location>
</feature>
<reference evidence="2" key="1">
    <citation type="submission" date="2021-01" db="EMBL/GenBank/DDBJ databases">
        <title>Whole genome shotgun sequence of Planotetraspora thailandica NBRC 104271.</title>
        <authorList>
            <person name="Komaki H."/>
            <person name="Tamura T."/>
        </authorList>
    </citation>
    <scope>NUCLEOTIDE SEQUENCE</scope>
    <source>
        <strain evidence="2">NBRC 104271</strain>
    </source>
</reference>
<dbReference type="InterPro" id="IPR024311">
    <property type="entry name" value="Lipocalin-like"/>
</dbReference>